<dbReference type="GO" id="GO:0016607">
    <property type="term" value="C:nuclear speck"/>
    <property type="evidence" value="ECO:0007669"/>
    <property type="project" value="TreeGrafter"/>
</dbReference>
<dbReference type="EMBL" id="CAQQ02173271">
    <property type="status" value="NOT_ANNOTATED_CDS"/>
    <property type="molecule type" value="Genomic_DNA"/>
</dbReference>
<reference evidence="4" key="2">
    <citation type="submission" date="2015-06" db="UniProtKB">
        <authorList>
            <consortium name="EnsemblMetazoa"/>
        </authorList>
    </citation>
    <scope>IDENTIFICATION</scope>
</reference>
<dbReference type="Proteomes" id="UP000015102">
    <property type="component" value="Unassembled WGS sequence"/>
</dbReference>
<dbReference type="HOGENOM" id="CLU_1880602_0_0_1"/>
<protein>
    <submittedName>
        <fullName evidence="4">Uncharacterized protein</fullName>
    </submittedName>
</protein>
<evidence type="ECO:0000313" key="4">
    <source>
        <dbReference type="EnsemblMetazoa" id="MESCA001322-PA"/>
    </source>
</evidence>
<evidence type="ECO:0000256" key="3">
    <source>
        <dbReference type="SAM" id="MobiDB-lite"/>
    </source>
</evidence>
<dbReference type="Pfam" id="PF16046">
    <property type="entry name" value="FAM76"/>
    <property type="match status" value="1"/>
</dbReference>
<evidence type="ECO:0000313" key="5">
    <source>
        <dbReference type="Proteomes" id="UP000015102"/>
    </source>
</evidence>
<evidence type="ECO:0000256" key="1">
    <source>
        <dbReference type="ARBA" id="ARBA00009097"/>
    </source>
</evidence>
<dbReference type="InterPro" id="IPR032017">
    <property type="entry name" value="FAM76"/>
</dbReference>
<name>T1GDD7_MEGSC</name>
<evidence type="ECO:0000256" key="2">
    <source>
        <dbReference type="ARBA" id="ARBA00023054"/>
    </source>
</evidence>
<feature type="region of interest" description="Disordered" evidence="3">
    <location>
        <begin position="8"/>
        <end position="73"/>
    </location>
</feature>
<dbReference type="PANTHER" id="PTHR46176:SF1">
    <property type="entry name" value="LD21662P"/>
    <property type="match status" value="1"/>
</dbReference>
<dbReference type="PANTHER" id="PTHR46176">
    <property type="entry name" value="LD21662P"/>
    <property type="match status" value="1"/>
</dbReference>
<feature type="compositionally biased region" description="Low complexity" evidence="3">
    <location>
        <begin position="36"/>
        <end position="54"/>
    </location>
</feature>
<comment type="similarity">
    <text evidence="1">Belongs to the FAM76 family.</text>
</comment>
<proteinExistence type="inferred from homology"/>
<accession>T1GDD7</accession>
<reference evidence="5" key="1">
    <citation type="submission" date="2013-02" db="EMBL/GenBank/DDBJ databases">
        <authorList>
            <person name="Hughes D."/>
        </authorList>
    </citation>
    <scope>NUCLEOTIDE SEQUENCE</scope>
    <source>
        <strain>Durham</strain>
        <strain evidence="5">NC isolate 2 -- Noor lab</strain>
    </source>
</reference>
<keyword evidence="2" id="KW-0175">Coiled coil</keyword>
<keyword evidence="5" id="KW-1185">Reference proteome</keyword>
<sequence length="136" mass="14787">IASLLKEVANLKKSNKKNGIGSSKADKEKDKDSSSAKDSATSKPEIKQSNSGNSSGSGNGGMSNFTAMMATPMVDPNSSDHVVAMTQLKEKLVSLGKKLTQKDKELLDKDKLITELKSKNFENEIELRNKLKDTER</sequence>
<dbReference type="EnsemblMetazoa" id="MESCA001322-RA">
    <property type="protein sequence ID" value="MESCA001322-PA"/>
    <property type="gene ID" value="MESCA001322"/>
</dbReference>
<dbReference type="AlphaFoldDB" id="T1GDD7"/>
<feature type="compositionally biased region" description="Basic and acidic residues" evidence="3">
    <location>
        <begin position="24"/>
        <end position="35"/>
    </location>
</feature>
<organism evidence="4 5">
    <name type="scientific">Megaselia scalaris</name>
    <name type="common">Humpbacked fly</name>
    <name type="synonym">Phora scalaris</name>
    <dbReference type="NCBI Taxonomy" id="36166"/>
    <lineage>
        <taxon>Eukaryota</taxon>
        <taxon>Metazoa</taxon>
        <taxon>Ecdysozoa</taxon>
        <taxon>Arthropoda</taxon>
        <taxon>Hexapoda</taxon>
        <taxon>Insecta</taxon>
        <taxon>Pterygota</taxon>
        <taxon>Neoptera</taxon>
        <taxon>Endopterygota</taxon>
        <taxon>Diptera</taxon>
        <taxon>Brachycera</taxon>
        <taxon>Muscomorpha</taxon>
        <taxon>Platypezoidea</taxon>
        <taxon>Phoridae</taxon>
        <taxon>Megaseliini</taxon>
        <taxon>Megaselia</taxon>
    </lineage>
</organism>